<dbReference type="RefSeq" id="WP_058238932.1">
    <property type="nucleotide sequence ID" value="NZ_CYPW01000006.1"/>
</dbReference>
<sequence length="274" mass="29779">MADNSNAPVIIKRKKVVGGDGHHGGAWKIAYADFVTAMMAFFLLMWLINATTEQQRLGIAEFFNPSVPLNKISGGGSAMFGGDNVLEERILAYSGTGGLPTSLKGQPEAVEFQQPGSGQEDGLKEVQDLLIGGGGESLLSDNMLKHVVTRVTDEGLVIEIFDADNARLFVQGTSEPMPLLLDIAEVLSEVSGLVSNNVAVEGHVRSELITVRETQAWPLSSNRANAMRELLTIFGLEENRIARVTGHADREMVSNIPRDLRNNRIEIILLRSDQ</sequence>
<dbReference type="Gene3D" id="3.30.1330.60">
    <property type="entry name" value="OmpA-like domain"/>
    <property type="match status" value="1"/>
</dbReference>
<keyword evidence="5 7" id="KW-1133">Transmembrane helix</keyword>
<evidence type="ECO:0000256" key="1">
    <source>
        <dbReference type="ARBA" id="ARBA00004162"/>
    </source>
</evidence>
<dbReference type="PANTHER" id="PTHR30329">
    <property type="entry name" value="STATOR ELEMENT OF FLAGELLAR MOTOR COMPLEX"/>
    <property type="match status" value="1"/>
</dbReference>
<gene>
    <name evidence="10" type="primary">motB</name>
    <name evidence="10" type="ORF">SHM7688_01092</name>
</gene>
<evidence type="ECO:0000313" key="10">
    <source>
        <dbReference type="EMBL" id="CUH51653.1"/>
    </source>
</evidence>
<feature type="domain" description="Motility protein B-like N-terminal" evidence="9">
    <location>
        <begin position="13"/>
        <end position="65"/>
    </location>
</feature>
<dbReference type="InterPro" id="IPR006665">
    <property type="entry name" value="OmpA-like"/>
</dbReference>
<dbReference type="InterPro" id="IPR036737">
    <property type="entry name" value="OmpA-like_sf"/>
</dbReference>
<organism evidence="10 11">
    <name type="scientific">Shimia marina</name>
    <dbReference type="NCBI Taxonomy" id="321267"/>
    <lineage>
        <taxon>Bacteria</taxon>
        <taxon>Pseudomonadati</taxon>
        <taxon>Pseudomonadota</taxon>
        <taxon>Alphaproteobacteria</taxon>
        <taxon>Rhodobacterales</taxon>
        <taxon>Roseobacteraceae</taxon>
    </lineage>
</organism>
<evidence type="ECO:0000259" key="9">
    <source>
        <dbReference type="Pfam" id="PF13677"/>
    </source>
</evidence>
<evidence type="ECO:0000256" key="4">
    <source>
        <dbReference type="ARBA" id="ARBA00022692"/>
    </source>
</evidence>
<dbReference type="Pfam" id="PF13677">
    <property type="entry name" value="MotB_plug"/>
    <property type="match status" value="1"/>
</dbReference>
<keyword evidence="4 7" id="KW-0812">Transmembrane</keyword>
<dbReference type="SUPFAM" id="SSF103088">
    <property type="entry name" value="OmpA-like"/>
    <property type="match status" value="1"/>
</dbReference>
<feature type="domain" description="OmpA-like" evidence="8">
    <location>
        <begin position="161"/>
        <end position="254"/>
    </location>
</feature>
<protein>
    <submittedName>
        <fullName evidence="10">Chemotaxis protein MotB</fullName>
    </submittedName>
</protein>
<dbReference type="OrthoDB" id="7170686at2"/>
<evidence type="ECO:0000256" key="7">
    <source>
        <dbReference type="SAM" id="Phobius"/>
    </source>
</evidence>
<dbReference type="EMBL" id="CYPW01000006">
    <property type="protein sequence ID" value="CUH51653.1"/>
    <property type="molecule type" value="Genomic_DNA"/>
</dbReference>
<dbReference type="AlphaFoldDB" id="A0A0P1FAH2"/>
<keyword evidence="6 7" id="KW-0472">Membrane</keyword>
<evidence type="ECO:0000256" key="5">
    <source>
        <dbReference type="ARBA" id="ARBA00022989"/>
    </source>
</evidence>
<dbReference type="InterPro" id="IPR025713">
    <property type="entry name" value="MotB-like_N_dom"/>
</dbReference>
<evidence type="ECO:0000259" key="8">
    <source>
        <dbReference type="Pfam" id="PF00691"/>
    </source>
</evidence>
<feature type="transmembrane region" description="Helical" evidence="7">
    <location>
        <begin position="29"/>
        <end position="48"/>
    </location>
</feature>
<evidence type="ECO:0000256" key="6">
    <source>
        <dbReference type="ARBA" id="ARBA00023136"/>
    </source>
</evidence>
<evidence type="ECO:0000256" key="3">
    <source>
        <dbReference type="ARBA" id="ARBA00022475"/>
    </source>
</evidence>
<evidence type="ECO:0000313" key="11">
    <source>
        <dbReference type="Proteomes" id="UP000054823"/>
    </source>
</evidence>
<dbReference type="STRING" id="321267.SHM7688_01092"/>
<proteinExistence type="inferred from homology"/>
<keyword evidence="3" id="KW-1003">Cell membrane</keyword>
<reference evidence="10 11" key="1">
    <citation type="submission" date="2015-09" db="EMBL/GenBank/DDBJ databases">
        <authorList>
            <consortium name="Swine Surveillance"/>
        </authorList>
    </citation>
    <scope>NUCLEOTIDE SEQUENCE [LARGE SCALE GENOMIC DNA]</scope>
    <source>
        <strain evidence="10 11">CECT 7688</strain>
    </source>
</reference>
<accession>A0A0P1FAH2</accession>
<dbReference type="Pfam" id="PF00691">
    <property type="entry name" value="OmpA"/>
    <property type="match status" value="1"/>
</dbReference>
<comment type="similarity">
    <text evidence="2">Belongs to the MotB family.</text>
</comment>
<name>A0A0P1FAH2_9RHOB</name>
<dbReference type="PANTHER" id="PTHR30329:SF21">
    <property type="entry name" value="LIPOPROTEIN YIAD-RELATED"/>
    <property type="match status" value="1"/>
</dbReference>
<evidence type="ECO:0000256" key="2">
    <source>
        <dbReference type="ARBA" id="ARBA00008914"/>
    </source>
</evidence>
<dbReference type="InterPro" id="IPR050330">
    <property type="entry name" value="Bact_OuterMem_StrucFunc"/>
</dbReference>
<dbReference type="Proteomes" id="UP000054823">
    <property type="component" value="Unassembled WGS sequence"/>
</dbReference>
<comment type="subcellular location">
    <subcellularLocation>
        <location evidence="1">Cell membrane</location>
        <topology evidence="1">Single-pass membrane protein</topology>
    </subcellularLocation>
</comment>
<keyword evidence="11" id="KW-1185">Reference proteome</keyword>
<dbReference type="GO" id="GO:0005886">
    <property type="term" value="C:plasma membrane"/>
    <property type="evidence" value="ECO:0007669"/>
    <property type="project" value="UniProtKB-SubCell"/>
</dbReference>